<protein>
    <submittedName>
        <fullName evidence="4">Mago nashi protein</fullName>
    </submittedName>
</protein>
<dbReference type="GO" id="GO:0035145">
    <property type="term" value="C:exon-exon junction complex"/>
    <property type="evidence" value="ECO:0007669"/>
    <property type="project" value="InterPro"/>
</dbReference>
<comment type="caution">
    <text evidence="4">The sequence shown here is derived from an EMBL/GenBank/DDBJ whole genome shotgun (WGS) entry which is preliminary data.</text>
</comment>
<dbReference type="Pfam" id="PF02792">
    <property type="entry name" value="Mago_nashi"/>
    <property type="match status" value="1"/>
</dbReference>
<dbReference type="InterPro" id="IPR004023">
    <property type="entry name" value="Mago_nashi"/>
</dbReference>
<proteinExistence type="inferred from homology"/>
<dbReference type="Gene3D" id="3.30.1560.10">
    <property type="entry name" value="Mago nashi"/>
    <property type="match status" value="1"/>
</dbReference>
<evidence type="ECO:0000256" key="3">
    <source>
        <dbReference type="ARBA" id="ARBA00023242"/>
    </source>
</evidence>
<dbReference type="PANTHER" id="PTHR12638">
    <property type="entry name" value="PROTEIN MAGO NASHI HOMOLOG"/>
    <property type="match status" value="1"/>
</dbReference>
<evidence type="ECO:0000313" key="4">
    <source>
        <dbReference type="EMBL" id="KNE95401.1"/>
    </source>
</evidence>
<dbReference type="SUPFAM" id="SSF89817">
    <property type="entry name" value="Mago nashi protein"/>
    <property type="match status" value="1"/>
</dbReference>
<keyword evidence="5" id="KW-1185">Reference proteome</keyword>
<gene>
    <name evidence="4" type="ORF">PSTG_11254</name>
</gene>
<comment type="subcellular location">
    <subcellularLocation>
        <location evidence="1">Nucleus</location>
    </subcellularLocation>
</comment>
<dbReference type="STRING" id="1165861.A0A0L0V866"/>
<dbReference type="OrthoDB" id="6495301at2759"/>
<sequence>MLISLWLSPLTISELKQIVAESEIIKEDDHNWPKKNVVGKQELEVRLTDTHISFEVSQHPLSNGLIGRTQS</sequence>
<dbReference type="EMBL" id="AJIL01000097">
    <property type="protein sequence ID" value="KNE95401.1"/>
    <property type="molecule type" value="Genomic_DNA"/>
</dbReference>
<organism evidence="4 5">
    <name type="scientific">Puccinia striiformis f. sp. tritici PST-78</name>
    <dbReference type="NCBI Taxonomy" id="1165861"/>
    <lineage>
        <taxon>Eukaryota</taxon>
        <taxon>Fungi</taxon>
        <taxon>Dikarya</taxon>
        <taxon>Basidiomycota</taxon>
        <taxon>Pucciniomycotina</taxon>
        <taxon>Pucciniomycetes</taxon>
        <taxon>Pucciniales</taxon>
        <taxon>Pucciniaceae</taxon>
        <taxon>Puccinia</taxon>
    </lineage>
</organism>
<keyword evidence="3" id="KW-0539">Nucleus</keyword>
<dbReference type="Proteomes" id="UP000054564">
    <property type="component" value="Unassembled WGS sequence"/>
</dbReference>
<name>A0A0L0V866_9BASI</name>
<accession>A0A0L0V866</accession>
<evidence type="ECO:0000256" key="2">
    <source>
        <dbReference type="ARBA" id="ARBA00009270"/>
    </source>
</evidence>
<dbReference type="PANTHER" id="PTHR12638:SF0">
    <property type="entry name" value="MAGO HOMOLOG, EXON JUNCTION COMPLEX SUBUNIT-RELATED"/>
    <property type="match status" value="1"/>
</dbReference>
<evidence type="ECO:0000256" key="1">
    <source>
        <dbReference type="ARBA" id="ARBA00004123"/>
    </source>
</evidence>
<dbReference type="InterPro" id="IPR036605">
    <property type="entry name" value="Mago_nashi_sf"/>
</dbReference>
<evidence type="ECO:0000313" key="5">
    <source>
        <dbReference type="Proteomes" id="UP000054564"/>
    </source>
</evidence>
<comment type="similarity">
    <text evidence="2">Belongs to the mago nashi family.</text>
</comment>
<dbReference type="AlphaFoldDB" id="A0A0L0V866"/>
<reference evidence="5" key="1">
    <citation type="submission" date="2014-03" db="EMBL/GenBank/DDBJ databases">
        <title>The Genome Sequence of Puccinia striiformis f. sp. tritici PST-78.</title>
        <authorList>
            <consortium name="The Broad Institute Genome Sequencing Platform"/>
            <person name="Cuomo C."/>
            <person name="Hulbert S."/>
            <person name="Chen X."/>
            <person name="Walker B."/>
            <person name="Young S.K."/>
            <person name="Zeng Q."/>
            <person name="Gargeya S."/>
            <person name="Fitzgerald M."/>
            <person name="Haas B."/>
            <person name="Abouelleil A."/>
            <person name="Alvarado L."/>
            <person name="Arachchi H.M."/>
            <person name="Berlin A.M."/>
            <person name="Chapman S.B."/>
            <person name="Goldberg J."/>
            <person name="Griggs A."/>
            <person name="Gujja S."/>
            <person name="Hansen M."/>
            <person name="Howarth C."/>
            <person name="Imamovic A."/>
            <person name="Larimer J."/>
            <person name="McCowan C."/>
            <person name="Montmayeur A."/>
            <person name="Murphy C."/>
            <person name="Neiman D."/>
            <person name="Pearson M."/>
            <person name="Priest M."/>
            <person name="Roberts A."/>
            <person name="Saif S."/>
            <person name="Shea T."/>
            <person name="Sisk P."/>
            <person name="Sykes S."/>
            <person name="Wortman J."/>
            <person name="Nusbaum C."/>
            <person name="Birren B."/>
        </authorList>
    </citation>
    <scope>NUCLEOTIDE SEQUENCE [LARGE SCALE GENOMIC DNA]</scope>
    <source>
        <strain evidence="5">race PST-78</strain>
    </source>
</reference>
<dbReference type="GO" id="GO:0008380">
    <property type="term" value="P:RNA splicing"/>
    <property type="evidence" value="ECO:0007669"/>
    <property type="project" value="InterPro"/>
</dbReference>